<sequence length="463" mass="50087">MITRKLSDIARMAEGSVPDLFGEVEIKGVALHPEEVRPGCLYIPLSEDQGDKLELAEEAVRRGAAAMLRQAGHIEEYPGQIPSICVEDAKTALLKLAAAYRKELPARAIAVTGSDGKSTTRDVLATMLATTYKTFQTEGGVDHPLTDLACAILRMDESMEMAVFELQWNEQEDLAEQAGFIRAEAAIITNVGETQLKVLGSRREVAAATMKVAEGLLPGSLLVYNGEEPLLGEMLASANKPDGLLTYRFGSSDTCDIYPIAIMNELEGTCFKTNLPTASYFRVPLLGLHNIMNALAAAALSKYMGVCDQDAVTGMNSLERSYSRLVPMYTRSGAVIFNDSLSATPTSMKAAIELLKELSGYERKIVVLGDMTDLGPDEVRYHKEIGAMLTAPEIYKVFAYGTLARHIASEAGKGQPPGRVKWFQEKAELIDAVAAEADNKDAILVKGSKMLGLDELVEVLTGV</sequence>
<reference evidence="1" key="1">
    <citation type="submission" date="2024-12" db="EMBL/GenBank/DDBJ databases">
        <authorList>
            <person name="Wu N."/>
        </authorList>
    </citation>
    <scope>NUCLEOTIDE SEQUENCE</scope>
    <source>
        <strain evidence="1">P15</strain>
    </source>
</reference>
<keyword evidence="2" id="KW-1185">Reference proteome</keyword>
<accession>A0ACC7P8H6</accession>
<comment type="caution">
    <text evidence="1">The sequence shown here is derived from an EMBL/GenBank/DDBJ whole genome shotgun (WGS) entry which is preliminary data.</text>
</comment>
<keyword evidence="1" id="KW-0436">Ligase</keyword>
<organism evidence="1 2">
    <name type="scientific">Paenibacillus mesotrionivorans</name>
    <dbReference type="NCBI Taxonomy" id="3160968"/>
    <lineage>
        <taxon>Bacteria</taxon>
        <taxon>Bacillati</taxon>
        <taxon>Bacillota</taxon>
        <taxon>Bacilli</taxon>
        <taxon>Bacillales</taxon>
        <taxon>Paenibacillaceae</taxon>
        <taxon>Paenibacillus</taxon>
    </lineage>
</organism>
<protein>
    <submittedName>
        <fullName evidence="1">UDP-N-acetylmuramoyl-tripeptide--D-alanyl-D-alanine ligase</fullName>
        <ecNumber evidence="1">6.3.2.10</ecNumber>
    </submittedName>
</protein>
<name>A0ACC7P8H6_9BACL</name>
<evidence type="ECO:0000313" key="1">
    <source>
        <dbReference type="EMBL" id="MFM9331904.1"/>
    </source>
</evidence>
<proteinExistence type="predicted"/>
<gene>
    <name evidence="1" type="primary">murF</name>
    <name evidence="1" type="ORF">ACI1P1_26770</name>
</gene>
<dbReference type="Proteomes" id="UP001631969">
    <property type="component" value="Unassembled WGS sequence"/>
</dbReference>
<dbReference type="EMBL" id="JBJURJ010000023">
    <property type="protein sequence ID" value="MFM9331904.1"/>
    <property type="molecule type" value="Genomic_DNA"/>
</dbReference>
<evidence type="ECO:0000313" key="2">
    <source>
        <dbReference type="Proteomes" id="UP001631969"/>
    </source>
</evidence>
<dbReference type="EC" id="6.3.2.10" evidence="1"/>